<keyword evidence="3" id="KW-1185">Reference proteome</keyword>
<organism evidence="2 3">
    <name type="scientific">Aporhodopirellula aestuarii</name>
    <dbReference type="NCBI Taxonomy" id="2950107"/>
    <lineage>
        <taxon>Bacteria</taxon>
        <taxon>Pseudomonadati</taxon>
        <taxon>Planctomycetota</taxon>
        <taxon>Planctomycetia</taxon>
        <taxon>Pirellulales</taxon>
        <taxon>Pirellulaceae</taxon>
        <taxon>Aporhodopirellula</taxon>
    </lineage>
</organism>
<protein>
    <submittedName>
        <fullName evidence="2">Uncharacterized protein</fullName>
    </submittedName>
</protein>
<comment type="caution">
    <text evidence="2">The sequence shown here is derived from an EMBL/GenBank/DDBJ whole genome shotgun (WGS) entry which is preliminary data.</text>
</comment>
<evidence type="ECO:0000313" key="3">
    <source>
        <dbReference type="Proteomes" id="UP001202961"/>
    </source>
</evidence>
<sequence length="112" mass="12583">MNSRLAAPEADESVPVEVSPRVDVNRSRRREMKTSQLVWATAMNRRFRPGSGSACRRRDPMSASETSRVSVRSLLSGKELTHFLGFFVPKYPICDSKGAQQTVILRFWAPAT</sequence>
<accession>A0ABT0U395</accession>
<reference evidence="2 3" key="1">
    <citation type="journal article" date="2022" name="Syst. Appl. Microbiol.">
        <title>Rhodopirellula aestuarii sp. nov., a novel member of the genus Rhodopirellula isolated from brackish sediments collected in the Tagus River estuary, Portugal.</title>
        <authorList>
            <person name="Vitorino I.R."/>
            <person name="Klimek D."/>
            <person name="Calusinska M."/>
            <person name="Lobo-da-Cunha A."/>
            <person name="Vasconcelos V."/>
            <person name="Lage O.M."/>
        </authorList>
    </citation>
    <scope>NUCLEOTIDE SEQUENCE [LARGE SCALE GENOMIC DNA]</scope>
    <source>
        <strain evidence="2 3">ICT_H3.1</strain>
    </source>
</reference>
<dbReference type="Proteomes" id="UP001202961">
    <property type="component" value="Unassembled WGS sequence"/>
</dbReference>
<evidence type="ECO:0000256" key="1">
    <source>
        <dbReference type="SAM" id="MobiDB-lite"/>
    </source>
</evidence>
<gene>
    <name evidence="2" type="ORF">NB063_10560</name>
</gene>
<proteinExistence type="predicted"/>
<feature type="region of interest" description="Disordered" evidence="1">
    <location>
        <begin position="1"/>
        <end position="29"/>
    </location>
</feature>
<evidence type="ECO:0000313" key="2">
    <source>
        <dbReference type="EMBL" id="MCM2371050.1"/>
    </source>
</evidence>
<dbReference type="EMBL" id="JAMQBK010000028">
    <property type="protein sequence ID" value="MCM2371050.1"/>
    <property type="molecule type" value="Genomic_DNA"/>
</dbReference>
<name>A0ABT0U395_9BACT</name>